<keyword evidence="7" id="KW-0146">Chitin degradation</keyword>
<dbReference type="SUPFAM" id="SSF54556">
    <property type="entry name" value="Chitinase insertion domain"/>
    <property type="match status" value="1"/>
</dbReference>
<evidence type="ECO:0000256" key="13">
    <source>
        <dbReference type="SAM" id="SignalP"/>
    </source>
</evidence>
<dbReference type="InterPro" id="IPR029070">
    <property type="entry name" value="Chitinase_insertion_sf"/>
</dbReference>
<dbReference type="SMART" id="SM00636">
    <property type="entry name" value="Glyco_18"/>
    <property type="match status" value="1"/>
</dbReference>
<dbReference type="SUPFAM" id="SSF51445">
    <property type="entry name" value="(Trans)glycosidases"/>
    <property type="match status" value="1"/>
</dbReference>
<keyword evidence="10 12" id="KW-0326">Glycosidase</keyword>
<dbReference type="OrthoDB" id="76388at2759"/>
<dbReference type="PANTHER" id="PTHR11177">
    <property type="entry name" value="CHITINASE"/>
    <property type="match status" value="1"/>
</dbReference>
<reference evidence="15 16" key="1">
    <citation type="journal article" date="2011" name="PLoS Genet.">
        <title>Genome sequencing and comparative transcriptomics of the model entomopathogenic fungi Metarhizium anisopliae and M. acridum.</title>
        <authorList>
            <person name="Gao Q."/>
            <person name="Jin K."/>
            <person name="Ying S.H."/>
            <person name="Zhang Y."/>
            <person name="Xiao G."/>
            <person name="Shang Y."/>
            <person name="Duan Z."/>
            <person name="Hu X."/>
            <person name="Xie X.Q."/>
            <person name="Zhou G."/>
            <person name="Peng G."/>
            <person name="Luo Z."/>
            <person name="Huang W."/>
            <person name="Wang B."/>
            <person name="Fang W."/>
            <person name="Wang S."/>
            <person name="Zhong Y."/>
            <person name="Ma L.J."/>
            <person name="St Leger R.J."/>
            <person name="Zhao G.P."/>
            <person name="Pei Y."/>
            <person name="Feng M.G."/>
            <person name="Xia Y."/>
            <person name="Wang C."/>
        </authorList>
    </citation>
    <scope>NUCLEOTIDE SEQUENCE [LARGE SCALE GENOMIC DNA]</scope>
    <source>
        <strain evidence="15 16">CQMa 102</strain>
    </source>
</reference>
<dbReference type="OMA" id="NANDAPY"/>
<comment type="similarity">
    <text evidence="3">Belongs to the glycosyl hydrolase 18 family. Chitinase class V subfamily.</text>
</comment>
<name>E9E504_METAQ</name>
<dbReference type="PANTHER" id="PTHR11177:SF392">
    <property type="entry name" value="HAP41P"/>
    <property type="match status" value="1"/>
</dbReference>
<evidence type="ECO:0000313" key="16">
    <source>
        <dbReference type="Proteomes" id="UP000002499"/>
    </source>
</evidence>
<protein>
    <recommendedName>
        <fullName evidence="4">chitinase</fullName>
        <ecNumber evidence="4">3.2.1.14</ecNumber>
    </recommendedName>
</protein>
<proteinExistence type="inferred from homology"/>
<dbReference type="EC" id="3.2.1.14" evidence="4"/>
<evidence type="ECO:0000256" key="1">
    <source>
        <dbReference type="ARBA" id="ARBA00000822"/>
    </source>
</evidence>
<dbReference type="STRING" id="655827.E9E504"/>
<evidence type="ECO:0000313" key="15">
    <source>
        <dbReference type="EMBL" id="EFY89021.1"/>
    </source>
</evidence>
<evidence type="ECO:0000256" key="3">
    <source>
        <dbReference type="ARBA" id="ARBA00008682"/>
    </source>
</evidence>
<accession>E9E504</accession>
<dbReference type="eggNOG" id="KOG2806">
    <property type="taxonomic scope" value="Eukaryota"/>
</dbReference>
<dbReference type="GO" id="GO:0006032">
    <property type="term" value="P:chitin catabolic process"/>
    <property type="evidence" value="ECO:0007669"/>
    <property type="project" value="UniProtKB-KW"/>
</dbReference>
<keyword evidence="13" id="KW-0732">Signal</keyword>
<dbReference type="HOGENOM" id="CLU_002833_6_1_1"/>
<evidence type="ECO:0000256" key="9">
    <source>
        <dbReference type="ARBA" id="ARBA00023277"/>
    </source>
</evidence>
<dbReference type="KEGG" id="maw:19249263"/>
<dbReference type="PROSITE" id="PS51910">
    <property type="entry name" value="GH18_2"/>
    <property type="match status" value="1"/>
</dbReference>
<evidence type="ECO:0000256" key="5">
    <source>
        <dbReference type="ARBA" id="ARBA00022525"/>
    </source>
</evidence>
<dbReference type="RefSeq" id="XP_007811292.1">
    <property type="nucleotide sequence ID" value="XM_007813101.1"/>
</dbReference>
<evidence type="ECO:0000259" key="14">
    <source>
        <dbReference type="PROSITE" id="PS51910"/>
    </source>
</evidence>
<organism evidence="16">
    <name type="scientific">Metarhizium acridum (strain CQMa 102)</name>
    <dbReference type="NCBI Taxonomy" id="655827"/>
    <lineage>
        <taxon>Eukaryota</taxon>
        <taxon>Fungi</taxon>
        <taxon>Dikarya</taxon>
        <taxon>Ascomycota</taxon>
        <taxon>Pezizomycotina</taxon>
        <taxon>Sordariomycetes</taxon>
        <taxon>Hypocreomycetidae</taxon>
        <taxon>Hypocreales</taxon>
        <taxon>Clavicipitaceae</taxon>
        <taxon>Metarhizium</taxon>
    </lineage>
</organism>
<feature type="chain" id="PRO_5003238168" description="chitinase" evidence="13">
    <location>
        <begin position="21"/>
        <end position="397"/>
    </location>
</feature>
<comment type="catalytic activity">
    <reaction evidence="1">
        <text>Random endo-hydrolysis of N-acetyl-beta-D-glucosaminide (1-&gt;4)-beta-linkages in chitin and chitodextrins.</text>
        <dbReference type="EC" id="3.2.1.14"/>
    </reaction>
</comment>
<dbReference type="InterPro" id="IPR011583">
    <property type="entry name" value="Chitinase_II/V-like_cat"/>
</dbReference>
<keyword evidence="8" id="KW-0843">Virulence</keyword>
<dbReference type="InterPro" id="IPR001579">
    <property type="entry name" value="Glyco_hydro_18_chit_AS"/>
</dbReference>
<keyword evidence="11" id="KW-0624">Polysaccharide degradation</keyword>
<dbReference type="Gene3D" id="3.20.20.80">
    <property type="entry name" value="Glycosidases"/>
    <property type="match status" value="1"/>
</dbReference>
<keyword evidence="9" id="KW-0119">Carbohydrate metabolism</keyword>
<dbReference type="Proteomes" id="UP000002499">
    <property type="component" value="Unassembled WGS sequence"/>
</dbReference>
<evidence type="ECO:0000256" key="8">
    <source>
        <dbReference type="ARBA" id="ARBA00023026"/>
    </source>
</evidence>
<dbReference type="InterPro" id="IPR050314">
    <property type="entry name" value="Glycosyl_Hydrlase_18"/>
</dbReference>
<dbReference type="EMBL" id="GL698504">
    <property type="protein sequence ID" value="EFY89021.1"/>
    <property type="molecule type" value="Genomic_DNA"/>
</dbReference>
<dbReference type="Pfam" id="PF00704">
    <property type="entry name" value="Glyco_hydro_18"/>
    <property type="match status" value="1"/>
</dbReference>
<keyword evidence="5" id="KW-0964">Secreted</keyword>
<feature type="signal peptide" evidence="13">
    <location>
        <begin position="1"/>
        <end position="20"/>
    </location>
</feature>
<dbReference type="GO" id="GO:0008061">
    <property type="term" value="F:chitin binding"/>
    <property type="evidence" value="ECO:0007669"/>
    <property type="project" value="InterPro"/>
</dbReference>
<evidence type="ECO:0000256" key="12">
    <source>
        <dbReference type="RuleBase" id="RU000489"/>
    </source>
</evidence>
<dbReference type="AlphaFoldDB" id="E9E504"/>
<evidence type="ECO:0000256" key="6">
    <source>
        <dbReference type="ARBA" id="ARBA00022801"/>
    </source>
</evidence>
<evidence type="ECO:0000256" key="2">
    <source>
        <dbReference type="ARBA" id="ARBA00004613"/>
    </source>
</evidence>
<evidence type="ECO:0000256" key="11">
    <source>
        <dbReference type="ARBA" id="ARBA00023326"/>
    </source>
</evidence>
<dbReference type="SMR" id="E9E504"/>
<comment type="subcellular location">
    <subcellularLocation>
        <location evidence="2">Secreted</location>
    </subcellularLocation>
</comment>
<sequence>MQFGRVLLTAVLCHLAPALAAPPIIVGYYPTWKHEVLSKLDLSNYTHVNVAFAIPDEDANLEFEGDKLMPEIVPKLQGHNTKVLVSVGGWTGSAFLSNITKKPELSAALTMNIIELMKKHNLDGIDIDWEYPGQAGSPCNFFDKENDTRNFLAYLKSLRTKVGRDKLITLAVRTTPFAGPGGEDVSEFAKVVNFANLMQYDMNGAWGQTTGPNAPLNFERGKATQQSFATAIEAWTKAGWPAGQLTSGLAFYGRSLTATVDMLAANPMSQYQGFSKQVPRGDRLDAPTAEVCPPNSATTVNGTRAFSGTWTYANLREQGVLSTPTTASAPWVRTFDNITMTPWLFNPEDKTFITYDDPASLRAKVKFAKSKGLAGAMAWEMTGDFNGELVSAVRAAA</sequence>
<dbReference type="GO" id="GO:0008843">
    <property type="term" value="F:endochitinase activity"/>
    <property type="evidence" value="ECO:0007669"/>
    <property type="project" value="UniProtKB-EC"/>
</dbReference>
<dbReference type="PROSITE" id="PS01095">
    <property type="entry name" value="GH18_1"/>
    <property type="match status" value="1"/>
</dbReference>
<keyword evidence="16" id="KW-1185">Reference proteome</keyword>
<keyword evidence="6 12" id="KW-0378">Hydrolase</keyword>
<dbReference type="InterPro" id="IPR001223">
    <property type="entry name" value="Glyco_hydro18_cat"/>
</dbReference>
<evidence type="ECO:0000256" key="10">
    <source>
        <dbReference type="ARBA" id="ARBA00023295"/>
    </source>
</evidence>
<dbReference type="InterPro" id="IPR017853">
    <property type="entry name" value="GH"/>
</dbReference>
<dbReference type="InParanoid" id="E9E504"/>
<dbReference type="GO" id="GO:0000272">
    <property type="term" value="P:polysaccharide catabolic process"/>
    <property type="evidence" value="ECO:0007669"/>
    <property type="project" value="UniProtKB-KW"/>
</dbReference>
<dbReference type="Gene3D" id="3.10.50.10">
    <property type="match status" value="1"/>
</dbReference>
<dbReference type="GeneID" id="19249263"/>
<gene>
    <name evidence="15" type="ORF">MAC_04952</name>
</gene>
<evidence type="ECO:0000256" key="4">
    <source>
        <dbReference type="ARBA" id="ARBA00012729"/>
    </source>
</evidence>
<feature type="domain" description="GH18" evidence="14">
    <location>
        <begin position="23"/>
        <end position="397"/>
    </location>
</feature>
<evidence type="ECO:0000256" key="7">
    <source>
        <dbReference type="ARBA" id="ARBA00023024"/>
    </source>
</evidence>
<dbReference type="GO" id="GO:0005576">
    <property type="term" value="C:extracellular region"/>
    <property type="evidence" value="ECO:0007669"/>
    <property type="project" value="UniProtKB-SubCell"/>
</dbReference>